<dbReference type="SUPFAM" id="SSF55681">
    <property type="entry name" value="Class II aaRS and biotin synthetases"/>
    <property type="match status" value="1"/>
</dbReference>
<dbReference type="Gene3D" id="3.30.930.10">
    <property type="entry name" value="Bira Bifunctional Protein, Domain 2"/>
    <property type="match status" value="1"/>
</dbReference>
<dbReference type="Gene3D" id="2.40.50.140">
    <property type="entry name" value="Nucleic acid-binding proteins"/>
    <property type="match status" value="1"/>
</dbReference>
<dbReference type="PANTHER" id="PTHR10947">
    <property type="entry name" value="PHENYLALANYL-TRNA SYNTHETASE BETA CHAIN AND LEUCINE-RICH REPEAT-CONTAINING PROTEIN 47"/>
    <property type="match status" value="1"/>
</dbReference>
<evidence type="ECO:0000256" key="2">
    <source>
        <dbReference type="ARBA" id="ARBA00008653"/>
    </source>
</evidence>
<dbReference type="Pfam" id="PF03484">
    <property type="entry name" value="B5"/>
    <property type="match status" value="1"/>
</dbReference>
<dbReference type="InterPro" id="IPR009061">
    <property type="entry name" value="DNA-bd_dom_put_sf"/>
</dbReference>
<feature type="binding site" evidence="15">
    <location>
        <position position="468"/>
    </location>
    <ligand>
        <name>Mg(2+)</name>
        <dbReference type="ChEBI" id="CHEBI:18420"/>
        <note>shared with alpha subunit</note>
    </ligand>
</feature>
<keyword evidence="4 15" id="KW-0963">Cytoplasm</keyword>
<evidence type="ECO:0000256" key="3">
    <source>
        <dbReference type="ARBA" id="ARBA00011209"/>
    </source>
</evidence>
<evidence type="ECO:0000256" key="7">
    <source>
        <dbReference type="ARBA" id="ARBA00022723"/>
    </source>
</evidence>
<evidence type="ECO:0000313" key="20">
    <source>
        <dbReference type="EMBL" id="GAA0876421.1"/>
    </source>
</evidence>
<dbReference type="InterPro" id="IPR041616">
    <property type="entry name" value="PheRS_beta_core"/>
</dbReference>
<dbReference type="InterPro" id="IPR033714">
    <property type="entry name" value="tRNA_bind_bactPheRS"/>
</dbReference>
<evidence type="ECO:0000256" key="11">
    <source>
        <dbReference type="ARBA" id="ARBA00022884"/>
    </source>
</evidence>
<keyword evidence="10 15" id="KW-0460">Magnesium</keyword>
<comment type="caution">
    <text evidence="20">The sequence shown here is derived from an EMBL/GenBank/DDBJ whole genome shotgun (WGS) entry which is preliminary data.</text>
</comment>
<evidence type="ECO:0000256" key="8">
    <source>
        <dbReference type="ARBA" id="ARBA00022741"/>
    </source>
</evidence>
<evidence type="ECO:0000259" key="17">
    <source>
        <dbReference type="PROSITE" id="PS50886"/>
    </source>
</evidence>
<dbReference type="RefSeq" id="WP_343789211.1">
    <property type="nucleotide sequence ID" value="NZ_BAAAFH010000022.1"/>
</dbReference>
<dbReference type="InterPro" id="IPR005147">
    <property type="entry name" value="tRNA_synthase_B5-dom"/>
</dbReference>
<evidence type="ECO:0000256" key="6">
    <source>
        <dbReference type="ARBA" id="ARBA00022598"/>
    </source>
</evidence>
<dbReference type="Pfam" id="PF01588">
    <property type="entry name" value="tRNA_bind"/>
    <property type="match status" value="1"/>
</dbReference>
<dbReference type="CDD" id="cd00769">
    <property type="entry name" value="PheRS_beta_core"/>
    <property type="match status" value="1"/>
</dbReference>
<dbReference type="SUPFAM" id="SSF54991">
    <property type="entry name" value="Anticodon-binding domain of PheRS"/>
    <property type="match status" value="1"/>
</dbReference>
<dbReference type="PANTHER" id="PTHR10947:SF0">
    <property type="entry name" value="PHENYLALANINE--TRNA LIGASE BETA SUBUNIT"/>
    <property type="match status" value="1"/>
</dbReference>
<evidence type="ECO:0000259" key="19">
    <source>
        <dbReference type="PROSITE" id="PS51483"/>
    </source>
</evidence>
<dbReference type="SMART" id="SM00873">
    <property type="entry name" value="B3_4"/>
    <property type="match status" value="1"/>
</dbReference>
<comment type="similarity">
    <text evidence="2 15">Belongs to the phenylalanyl-tRNA synthetase beta subunit family. Type 1 subfamily.</text>
</comment>
<evidence type="ECO:0000256" key="9">
    <source>
        <dbReference type="ARBA" id="ARBA00022840"/>
    </source>
</evidence>
<keyword evidence="13 15" id="KW-0030">Aminoacyl-tRNA synthetase</keyword>
<dbReference type="GO" id="GO:0016874">
    <property type="term" value="F:ligase activity"/>
    <property type="evidence" value="ECO:0007669"/>
    <property type="project" value="UniProtKB-KW"/>
</dbReference>
<keyword evidence="5 16" id="KW-0820">tRNA-binding</keyword>
<dbReference type="EC" id="6.1.1.20" evidence="15"/>
<dbReference type="Gene3D" id="3.30.70.380">
    <property type="entry name" value="Ferrodoxin-fold anticodon-binding domain"/>
    <property type="match status" value="1"/>
</dbReference>
<dbReference type="InterPro" id="IPR002547">
    <property type="entry name" value="tRNA-bd_dom"/>
</dbReference>
<dbReference type="InterPro" id="IPR005146">
    <property type="entry name" value="B3/B4_tRNA-bd"/>
</dbReference>
<dbReference type="SUPFAM" id="SSF56037">
    <property type="entry name" value="PheT/TilS domain"/>
    <property type="match status" value="1"/>
</dbReference>
<feature type="binding site" evidence="15">
    <location>
        <position position="477"/>
    </location>
    <ligand>
        <name>Mg(2+)</name>
        <dbReference type="ChEBI" id="CHEBI:18420"/>
        <note>shared with alpha subunit</note>
    </ligand>
</feature>
<evidence type="ECO:0000259" key="18">
    <source>
        <dbReference type="PROSITE" id="PS51447"/>
    </source>
</evidence>
<comment type="cofactor">
    <cofactor evidence="15">
        <name>Mg(2+)</name>
        <dbReference type="ChEBI" id="CHEBI:18420"/>
    </cofactor>
    <text evidence="15">Binds 2 magnesium ions per tetramer.</text>
</comment>
<dbReference type="CDD" id="cd02796">
    <property type="entry name" value="tRNA_bind_bactPheRS"/>
    <property type="match status" value="1"/>
</dbReference>
<comment type="catalytic activity">
    <reaction evidence="14 15">
        <text>tRNA(Phe) + L-phenylalanine + ATP = L-phenylalanyl-tRNA(Phe) + AMP + diphosphate + H(+)</text>
        <dbReference type="Rhea" id="RHEA:19413"/>
        <dbReference type="Rhea" id="RHEA-COMP:9668"/>
        <dbReference type="Rhea" id="RHEA-COMP:9699"/>
        <dbReference type="ChEBI" id="CHEBI:15378"/>
        <dbReference type="ChEBI" id="CHEBI:30616"/>
        <dbReference type="ChEBI" id="CHEBI:33019"/>
        <dbReference type="ChEBI" id="CHEBI:58095"/>
        <dbReference type="ChEBI" id="CHEBI:78442"/>
        <dbReference type="ChEBI" id="CHEBI:78531"/>
        <dbReference type="ChEBI" id="CHEBI:456215"/>
        <dbReference type="EC" id="6.1.1.20"/>
    </reaction>
</comment>
<dbReference type="SMART" id="SM00874">
    <property type="entry name" value="B5"/>
    <property type="match status" value="1"/>
</dbReference>
<keyword evidence="11 16" id="KW-0694">RNA-binding</keyword>
<dbReference type="InterPro" id="IPR045060">
    <property type="entry name" value="Phe-tRNA-ligase_IIc_bsu"/>
</dbReference>
<dbReference type="SUPFAM" id="SSF50249">
    <property type="entry name" value="Nucleic acid-binding proteins"/>
    <property type="match status" value="1"/>
</dbReference>
<dbReference type="EMBL" id="BAAAFH010000022">
    <property type="protein sequence ID" value="GAA0876421.1"/>
    <property type="molecule type" value="Genomic_DNA"/>
</dbReference>
<comment type="subunit">
    <text evidence="3 15">Tetramer of two alpha and two beta subunits.</text>
</comment>
<evidence type="ECO:0000256" key="12">
    <source>
        <dbReference type="ARBA" id="ARBA00022917"/>
    </source>
</evidence>
<evidence type="ECO:0000256" key="13">
    <source>
        <dbReference type="ARBA" id="ARBA00023146"/>
    </source>
</evidence>
<accession>A0ABP3Y4K8</accession>
<evidence type="ECO:0000313" key="21">
    <source>
        <dbReference type="Proteomes" id="UP001501126"/>
    </source>
</evidence>
<dbReference type="PROSITE" id="PS50886">
    <property type="entry name" value="TRBD"/>
    <property type="match status" value="1"/>
</dbReference>
<dbReference type="Gene3D" id="3.50.40.10">
    <property type="entry name" value="Phenylalanyl-trna Synthetase, Chain B, domain 3"/>
    <property type="match status" value="1"/>
</dbReference>
<organism evidence="20 21">
    <name type="scientific">Wandonia haliotis</name>
    <dbReference type="NCBI Taxonomy" id="574963"/>
    <lineage>
        <taxon>Bacteria</taxon>
        <taxon>Pseudomonadati</taxon>
        <taxon>Bacteroidota</taxon>
        <taxon>Flavobacteriia</taxon>
        <taxon>Flavobacteriales</taxon>
        <taxon>Crocinitomicaceae</taxon>
        <taxon>Wandonia</taxon>
    </lineage>
</organism>
<protein>
    <recommendedName>
        <fullName evidence="15">Phenylalanine--tRNA ligase beta subunit</fullName>
        <ecNumber evidence="15">6.1.1.20</ecNumber>
    </recommendedName>
    <alternativeName>
        <fullName evidence="15">Phenylalanyl-tRNA synthetase beta subunit</fullName>
        <shortName evidence="15">PheRS</shortName>
    </alternativeName>
</protein>
<evidence type="ECO:0000256" key="10">
    <source>
        <dbReference type="ARBA" id="ARBA00022842"/>
    </source>
</evidence>
<dbReference type="PROSITE" id="PS51447">
    <property type="entry name" value="FDX_ACB"/>
    <property type="match status" value="1"/>
</dbReference>
<dbReference type="PROSITE" id="PS51483">
    <property type="entry name" value="B5"/>
    <property type="match status" value="1"/>
</dbReference>
<feature type="binding site" evidence="15">
    <location>
        <position position="478"/>
    </location>
    <ligand>
        <name>Mg(2+)</name>
        <dbReference type="ChEBI" id="CHEBI:18420"/>
        <note>shared with alpha subunit</note>
    </ligand>
</feature>
<feature type="domain" description="B5" evidence="19">
    <location>
        <begin position="414"/>
        <end position="490"/>
    </location>
</feature>
<dbReference type="Pfam" id="PF03147">
    <property type="entry name" value="FDX-ACB"/>
    <property type="match status" value="1"/>
</dbReference>
<dbReference type="Pfam" id="PF03483">
    <property type="entry name" value="B3_4"/>
    <property type="match status" value="1"/>
</dbReference>
<feature type="binding site" evidence="15">
    <location>
        <position position="474"/>
    </location>
    <ligand>
        <name>Mg(2+)</name>
        <dbReference type="ChEBI" id="CHEBI:18420"/>
        <note>shared with alpha subunit</note>
    </ligand>
</feature>
<proteinExistence type="inferred from homology"/>
<keyword evidence="6 15" id="KW-0436">Ligase</keyword>
<dbReference type="Proteomes" id="UP001501126">
    <property type="component" value="Unassembled WGS sequence"/>
</dbReference>
<dbReference type="InterPro" id="IPR004532">
    <property type="entry name" value="Phe-tRNA-ligase_IIc_bsu_bact"/>
</dbReference>
<dbReference type="InterPro" id="IPR012340">
    <property type="entry name" value="NA-bd_OB-fold"/>
</dbReference>
<keyword evidence="7 15" id="KW-0479">Metal-binding</keyword>
<dbReference type="NCBIfam" id="NF045760">
    <property type="entry name" value="YtpR"/>
    <property type="match status" value="1"/>
</dbReference>
<keyword evidence="12 15" id="KW-0648">Protein biosynthesis</keyword>
<dbReference type="SUPFAM" id="SSF46955">
    <property type="entry name" value="Putative DNA-binding domain"/>
    <property type="match status" value="1"/>
</dbReference>
<name>A0ABP3Y4K8_9FLAO</name>
<evidence type="ECO:0000256" key="15">
    <source>
        <dbReference type="HAMAP-Rule" id="MF_00283"/>
    </source>
</evidence>
<dbReference type="HAMAP" id="MF_00283">
    <property type="entry name" value="Phe_tRNA_synth_beta1"/>
    <property type="match status" value="1"/>
</dbReference>
<dbReference type="Gene3D" id="3.30.56.10">
    <property type="match status" value="2"/>
</dbReference>
<reference evidence="21" key="1">
    <citation type="journal article" date="2019" name="Int. J. Syst. Evol. Microbiol.">
        <title>The Global Catalogue of Microorganisms (GCM) 10K type strain sequencing project: providing services to taxonomists for standard genome sequencing and annotation.</title>
        <authorList>
            <consortium name="The Broad Institute Genomics Platform"/>
            <consortium name="The Broad Institute Genome Sequencing Center for Infectious Disease"/>
            <person name="Wu L."/>
            <person name="Ma J."/>
        </authorList>
    </citation>
    <scope>NUCLEOTIDE SEQUENCE [LARGE SCALE GENOMIC DNA]</scope>
    <source>
        <strain evidence="21">JCM 16083</strain>
    </source>
</reference>
<evidence type="ECO:0000256" key="16">
    <source>
        <dbReference type="PROSITE-ProRule" id="PRU00209"/>
    </source>
</evidence>
<feature type="domain" description="FDX-ACB" evidence="18">
    <location>
        <begin position="718"/>
        <end position="811"/>
    </location>
</feature>
<dbReference type="SMART" id="SM00896">
    <property type="entry name" value="FDX-ACB"/>
    <property type="match status" value="1"/>
</dbReference>
<comment type="subcellular location">
    <subcellularLocation>
        <location evidence="1 15">Cytoplasm</location>
    </subcellularLocation>
</comment>
<feature type="domain" description="TRNA-binding" evidence="17">
    <location>
        <begin position="42"/>
        <end position="155"/>
    </location>
</feature>
<dbReference type="InterPro" id="IPR020825">
    <property type="entry name" value="Phe-tRNA_synthase-like_B3/B4"/>
</dbReference>
<gene>
    <name evidence="15 20" type="primary">pheT</name>
    <name evidence="20" type="ORF">GCM10009118_28310</name>
</gene>
<keyword evidence="8 15" id="KW-0547">Nucleotide-binding</keyword>
<evidence type="ECO:0000256" key="1">
    <source>
        <dbReference type="ARBA" id="ARBA00004496"/>
    </source>
</evidence>
<dbReference type="InterPro" id="IPR036690">
    <property type="entry name" value="Fdx_antiC-bd_sf"/>
</dbReference>
<dbReference type="InterPro" id="IPR005121">
    <property type="entry name" value="Fdx_antiC-bd"/>
</dbReference>
<keyword evidence="21" id="KW-1185">Reference proteome</keyword>
<evidence type="ECO:0000256" key="4">
    <source>
        <dbReference type="ARBA" id="ARBA00022490"/>
    </source>
</evidence>
<evidence type="ECO:0000256" key="14">
    <source>
        <dbReference type="ARBA" id="ARBA00049255"/>
    </source>
</evidence>
<dbReference type="InterPro" id="IPR045864">
    <property type="entry name" value="aa-tRNA-synth_II/BPL/LPL"/>
</dbReference>
<keyword evidence="9 15" id="KW-0067">ATP-binding</keyword>
<evidence type="ECO:0000256" key="5">
    <source>
        <dbReference type="ARBA" id="ARBA00022555"/>
    </source>
</evidence>
<dbReference type="NCBIfam" id="TIGR00472">
    <property type="entry name" value="pheT_bact"/>
    <property type="match status" value="1"/>
</dbReference>
<sequence length="811" mass="90049">MKISLNWLKDYIAIDLAPERIDRILTDTGLEVEGVEKIEAVKGGLQGVVIGEVLTCERHPDADRLNITTVNLGEGEPVQIVCGAPNVAAGQKVVVATVGCTLYPNPDEPFKIKKSKIRGVESHGMICAEDELGMGKSHDGIMVLAADAIPGTPASEFFNLGDDYLIEIGLTPNRADAMGHIGVARDLKAYLNVHENAQLEINRPDVSAFKVGEVINPVAIEVEDRERCPRYCGVTIEGVEVKASPEWLQKRLRTIGLSPINNIVDVTNYVMHELGTPLHAFDAGVVNGKVRVRTAKAGETIVTLDEEERKLSETDLVIANASEAMCIAGVFGGIQSGVSDSTKAIFLESAVFNPVSVRKTARANGLNTDASFRFERGVDPELTMYALKRAALLIQEVAGGEVAMAPVDNYPEPIKPFQVSFNSVRCNQLIGVNIPETEMEKILTNLDISVVEKNDADWMLEVPAYRVDVQREADVVEEVLRIYGFNNVPLPEKLNTSLSYRPKPDKEGLKNQVADLLVGFGAFELLNNSLTKAAYVEELGQDVLLPERHVRMLNPLSNELDVMRQTLLFSSLEVVAYNQNRQRSDIKAFEFGKVYHKFESGYHENERLLIILSGKREQENWNSTSEVVSYYTMKGLVNALFGRLGLANMTSEKALKSSLLEDGVQLITGKQKTGEMGRISKKMKKYFGIKQDVFVADLDWDALVQSSVMNKVKYTELPKTQAVRRDFSLLLDKQVTFAEIQDIARKSDKKLLQDVGLFDVYEGKNMEEGKKSYAVSFVFQDKEKTLKDEQVDAIMNRIREGLEKELNAQLR</sequence>
<dbReference type="Pfam" id="PF17759">
    <property type="entry name" value="tRNA_synthFbeta"/>
    <property type="match status" value="1"/>
</dbReference>